<comment type="caution">
    <text evidence="2">The sequence shown here is derived from an EMBL/GenBank/DDBJ whole genome shotgun (WGS) entry which is preliminary data.</text>
</comment>
<sequence>MAGIILSTWLLQEALELRRHTPARAMIQSMIDRMVAHDQKHLLNELLQAIDVPTLLLCGPRTLQERLTEDALKKHLLEPFTKAILVNGLQKVGITSYRSQAVRRLVLSCRGAELTVLKSALDSTGDYFNLHKLIYRDLREPVRSELLAHLQKEAVDLRIDGHSVGLKILSDIDDTVACSGGSFPAGRDKRLPKKMIYPGFATLLRELDSSFTPSEPCSNVVFLSARPHIYKDVSEQRTFRMVQQLFQQQVLHTIPSMLAGSLGIGFGALVKLCFCNSNAWEEVGRYKHTVFQQYTCLYREYDFIFCGDNGQGDLLAGQLMMQGPDEDRPVAVLIHEVIPLAKSLSLSSEELDPLKLSAQGIHLHKTYVGAALALHRADLLSFSVQQLANVARCAQDDFDTSRVMYPEWIHNWEMFEDALSADLRTVGPLLLAAGLPPLRCLECTNTLLKEEEPFSSIFQLGTNSSDEEESQEAPICSCHHHTSSDSSDEEILSLQHRL</sequence>
<reference evidence="2 3" key="1">
    <citation type="submission" date="2024-02" db="EMBL/GenBank/DDBJ databases">
        <authorList>
            <person name="Chen Y."/>
            <person name="Shah S."/>
            <person name="Dougan E. K."/>
            <person name="Thang M."/>
            <person name="Chan C."/>
        </authorList>
    </citation>
    <scope>NUCLEOTIDE SEQUENCE [LARGE SCALE GENOMIC DNA]</scope>
</reference>
<organism evidence="2 3">
    <name type="scientific">Durusdinium trenchii</name>
    <dbReference type="NCBI Taxonomy" id="1381693"/>
    <lineage>
        <taxon>Eukaryota</taxon>
        <taxon>Sar</taxon>
        <taxon>Alveolata</taxon>
        <taxon>Dinophyceae</taxon>
        <taxon>Suessiales</taxon>
        <taxon>Symbiodiniaceae</taxon>
        <taxon>Durusdinium</taxon>
    </lineage>
</organism>
<dbReference type="PANTHER" id="PTHR40861:SF1">
    <property type="entry name" value="PHOSPHATIDATE PHOSPHATASE APP1 CATALYTIC DOMAIN-CONTAINING PROTEIN"/>
    <property type="match status" value="1"/>
</dbReference>
<dbReference type="PANTHER" id="PTHR40861">
    <property type="entry name" value="DUF2183 DOMAIN-CONTAINING PROTEIN"/>
    <property type="match status" value="1"/>
</dbReference>
<protein>
    <recommendedName>
        <fullName evidence="4">Phosphatidate phosphatase APP1 catalytic domain-containing protein</fullName>
    </recommendedName>
</protein>
<keyword evidence="3" id="KW-1185">Reference proteome</keyword>
<evidence type="ECO:0008006" key="4">
    <source>
        <dbReference type="Google" id="ProtNLM"/>
    </source>
</evidence>
<name>A0ABP0HER0_9DINO</name>
<proteinExistence type="predicted"/>
<evidence type="ECO:0000313" key="2">
    <source>
        <dbReference type="EMBL" id="CAK8988708.1"/>
    </source>
</evidence>
<dbReference type="EMBL" id="CAXAMN010000448">
    <property type="protein sequence ID" value="CAK8988708.1"/>
    <property type="molecule type" value="Genomic_DNA"/>
</dbReference>
<feature type="non-terminal residue" evidence="2">
    <location>
        <position position="498"/>
    </location>
</feature>
<dbReference type="Proteomes" id="UP001642484">
    <property type="component" value="Unassembled WGS sequence"/>
</dbReference>
<evidence type="ECO:0000313" key="3">
    <source>
        <dbReference type="Proteomes" id="UP001642484"/>
    </source>
</evidence>
<accession>A0ABP0HER0</accession>
<evidence type="ECO:0000256" key="1">
    <source>
        <dbReference type="SAM" id="MobiDB-lite"/>
    </source>
</evidence>
<gene>
    <name evidence="2" type="ORF">CCMP2556_LOCUS1369</name>
</gene>
<feature type="region of interest" description="Disordered" evidence="1">
    <location>
        <begin position="469"/>
        <end position="498"/>
    </location>
</feature>